<sequence length="101" mass="11523">MDEMGFRRSVIVGRRLSFAPPCRSRKKILRMQEKYHGESGRQRYEAYVYHNGLRSLLMISIEKLKDAGKNVKFINACGGGVQDCCGGWCSGDCHGFDYRLL</sequence>
<dbReference type="AlphaFoldDB" id="A0A6D2JK86"/>
<protein>
    <submittedName>
        <fullName evidence="1">Uncharacterized protein</fullName>
    </submittedName>
</protein>
<proteinExistence type="predicted"/>
<keyword evidence="2" id="KW-1185">Reference proteome</keyword>
<dbReference type="Proteomes" id="UP000467841">
    <property type="component" value="Unassembled WGS sequence"/>
</dbReference>
<name>A0A6D2JK86_9BRAS</name>
<evidence type="ECO:0000313" key="2">
    <source>
        <dbReference type="Proteomes" id="UP000467841"/>
    </source>
</evidence>
<evidence type="ECO:0000313" key="1">
    <source>
        <dbReference type="EMBL" id="CAA7039543.1"/>
    </source>
</evidence>
<gene>
    <name evidence="1" type="ORF">MERR_LOCUS26778</name>
</gene>
<dbReference type="EMBL" id="CACVBM020001212">
    <property type="protein sequence ID" value="CAA7039543.1"/>
    <property type="molecule type" value="Genomic_DNA"/>
</dbReference>
<reference evidence="1" key="1">
    <citation type="submission" date="2020-01" db="EMBL/GenBank/DDBJ databases">
        <authorList>
            <person name="Mishra B."/>
        </authorList>
    </citation>
    <scope>NUCLEOTIDE SEQUENCE [LARGE SCALE GENOMIC DNA]</scope>
</reference>
<accession>A0A6D2JK86</accession>
<comment type="caution">
    <text evidence="1">The sequence shown here is derived from an EMBL/GenBank/DDBJ whole genome shotgun (WGS) entry which is preliminary data.</text>
</comment>
<organism evidence="1 2">
    <name type="scientific">Microthlaspi erraticum</name>
    <dbReference type="NCBI Taxonomy" id="1685480"/>
    <lineage>
        <taxon>Eukaryota</taxon>
        <taxon>Viridiplantae</taxon>
        <taxon>Streptophyta</taxon>
        <taxon>Embryophyta</taxon>
        <taxon>Tracheophyta</taxon>
        <taxon>Spermatophyta</taxon>
        <taxon>Magnoliopsida</taxon>
        <taxon>eudicotyledons</taxon>
        <taxon>Gunneridae</taxon>
        <taxon>Pentapetalae</taxon>
        <taxon>rosids</taxon>
        <taxon>malvids</taxon>
        <taxon>Brassicales</taxon>
        <taxon>Brassicaceae</taxon>
        <taxon>Coluteocarpeae</taxon>
        <taxon>Microthlaspi</taxon>
    </lineage>
</organism>